<dbReference type="GO" id="GO:0016780">
    <property type="term" value="F:phosphotransferase activity, for other substituted phosphate groups"/>
    <property type="evidence" value="ECO:0007669"/>
    <property type="project" value="TreeGrafter"/>
</dbReference>
<keyword evidence="4" id="KW-0808">Transferase</keyword>
<feature type="transmembrane region" description="Helical" evidence="2">
    <location>
        <begin position="186"/>
        <end position="209"/>
    </location>
</feature>
<accession>A0AB39MRG5</accession>
<feature type="transmembrane region" description="Helical" evidence="2">
    <location>
        <begin position="140"/>
        <end position="158"/>
    </location>
</feature>
<dbReference type="PANTHER" id="PTHR30576:SF0">
    <property type="entry name" value="UNDECAPRENYL-PHOSPHATE N-ACETYLGALACTOSAMINYL 1-PHOSPHATE TRANSFERASE-RELATED"/>
    <property type="match status" value="1"/>
</dbReference>
<feature type="domain" description="Bacterial sugar transferase" evidence="3">
    <location>
        <begin position="181"/>
        <end position="299"/>
    </location>
</feature>
<keyword evidence="2" id="KW-0472">Membrane</keyword>
<evidence type="ECO:0000259" key="3">
    <source>
        <dbReference type="Pfam" id="PF02397"/>
    </source>
</evidence>
<organism evidence="4">
    <name type="scientific">Streptomyces sp. R08</name>
    <dbReference type="NCBI Taxonomy" id="3238624"/>
    <lineage>
        <taxon>Bacteria</taxon>
        <taxon>Bacillati</taxon>
        <taxon>Actinomycetota</taxon>
        <taxon>Actinomycetes</taxon>
        <taxon>Kitasatosporales</taxon>
        <taxon>Streptomycetaceae</taxon>
        <taxon>Streptomyces</taxon>
    </lineage>
</organism>
<evidence type="ECO:0000313" key="4">
    <source>
        <dbReference type="EMBL" id="XDQ07641.1"/>
    </source>
</evidence>
<dbReference type="PANTHER" id="PTHR30576">
    <property type="entry name" value="COLANIC BIOSYNTHESIS UDP-GLUCOSE LIPID CARRIER TRANSFERASE"/>
    <property type="match status" value="1"/>
</dbReference>
<sequence length="399" mass="43902">MEDFSNWDIRRIPRQSYRVILSEENDPVGEALICGYMAEVDEAADRIVTPQKTDELLLKIKVSAFTQAAVESHESGDDTLTNLVIQRDLLEPADGSCPPPRRKSARRGLRWALAAQMTATALALRQLLAGAGIRGGTSDAVTIAAMVASFALTAVMLLRRPGKRRAITGLACEPVPLSLSRRMVDVTVALVALLVTAPLMALTASTIMVRSGRSVIERNIRVGQGGYPIHLLKYHSAQSSSRTSRWLEVVEHFPRLWNLLRGDLTLVGPKPEPPEVAARYPQDCRWVFQHRPGLIGAVYEDARHLETDTDRYLAEVVPAQVKVLCESVLFNKRLAPRMLSNAAFAMLVFRPGSGPQLGIPSRTDASPALKAERHGDGSPQVTTERIRLERWSLHETATA</sequence>
<proteinExistence type="inferred from homology"/>
<comment type="similarity">
    <text evidence="1">Belongs to the bacterial sugar transferase family.</text>
</comment>
<evidence type="ECO:0000256" key="1">
    <source>
        <dbReference type="ARBA" id="ARBA00006464"/>
    </source>
</evidence>
<gene>
    <name evidence="4" type="ORF">AB5J58_49025</name>
</gene>
<feature type="transmembrane region" description="Helical" evidence="2">
    <location>
        <begin position="111"/>
        <end position="128"/>
    </location>
</feature>
<dbReference type="EMBL" id="CP163431">
    <property type="protein sequence ID" value="XDQ07641.1"/>
    <property type="molecule type" value="Genomic_DNA"/>
</dbReference>
<reference evidence="4" key="1">
    <citation type="submission" date="2024-07" db="EMBL/GenBank/DDBJ databases">
        <authorList>
            <person name="Yu S.T."/>
        </authorList>
    </citation>
    <scope>NUCLEOTIDE SEQUENCE</scope>
    <source>
        <strain evidence="4">R08</strain>
    </source>
</reference>
<dbReference type="InterPro" id="IPR003362">
    <property type="entry name" value="Bact_transf"/>
</dbReference>
<evidence type="ECO:0000256" key="2">
    <source>
        <dbReference type="SAM" id="Phobius"/>
    </source>
</evidence>
<keyword evidence="2" id="KW-1133">Transmembrane helix</keyword>
<dbReference type="RefSeq" id="WP_369192412.1">
    <property type="nucleotide sequence ID" value="NZ_CP163431.1"/>
</dbReference>
<dbReference type="AlphaFoldDB" id="A0AB39MRG5"/>
<keyword evidence="2" id="KW-0812">Transmembrane</keyword>
<protein>
    <submittedName>
        <fullName evidence="4">Sugar transferase</fullName>
    </submittedName>
</protein>
<dbReference type="Pfam" id="PF02397">
    <property type="entry name" value="Bac_transf"/>
    <property type="match status" value="1"/>
</dbReference>
<name>A0AB39MRG5_9ACTN</name>